<accession>A0A1I6BB07</accession>
<sequence length="146" mass="16656">MIAKKITTKDELETAFYIRKEVFVSEQGVSLEDEFDQYDQPNNGCDHILVYYNGEPVGTGRVRVVEGVGKLERICILKQYRKYGLGKVIIEALERIVEKRGVSSVKLHGQVQAQGFYHKLDYDASSDVFMEDGIPHVLMVKEFVHS</sequence>
<gene>
    <name evidence="2" type="ORF">SAMN02745910_03393</name>
</gene>
<dbReference type="PROSITE" id="PS51186">
    <property type="entry name" value="GNAT"/>
    <property type="match status" value="1"/>
</dbReference>
<organism evidence="2 3">
    <name type="scientific">Priestia endophytica DSM 13796</name>
    <dbReference type="NCBI Taxonomy" id="1121089"/>
    <lineage>
        <taxon>Bacteria</taxon>
        <taxon>Bacillati</taxon>
        <taxon>Bacillota</taxon>
        <taxon>Bacilli</taxon>
        <taxon>Bacillales</taxon>
        <taxon>Bacillaceae</taxon>
        <taxon>Priestia</taxon>
    </lineage>
</organism>
<dbReference type="InterPro" id="IPR000182">
    <property type="entry name" value="GNAT_dom"/>
</dbReference>
<dbReference type="EMBL" id="FOXX01000009">
    <property type="protein sequence ID" value="SFQ78074.1"/>
    <property type="molecule type" value="Genomic_DNA"/>
</dbReference>
<dbReference type="Pfam" id="PF13673">
    <property type="entry name" value="Acetyltransf_10"/>
    <property type="match status" value="1"/>
</dbReference>
<keyword evidence="3" id="KW-1185">Reference proteome</keyword>
<evidence type="ECO:0000313" key="2">
    <source>
        <dbReference type="EMBL" id="SFQ78074.1"/>
    </source>
</evidence>
<name>A0A1I6BB07_9BACI</name>
<reference evidence="2 3" key="1">
    <citation type="submission" date="2016-10" db="EMBL/GenBank/DDBJ databases">
        <authorList>
            <person name="Varghese N."/>
            <person name="Submissions S."/>
        </authorList>
    </citation>
    <scope>NUCLEOTIDE SEQUENCE [LARGE SCALE GENOMIC DNA]</scope>
    <source>
        <strain evidence="2 3">DSM 13796</strain>
    </source>
</reference>
<dbReference type="Gene3D" id="3.40.630.30">
    <property type="match status" value="1"/>
</dbReference>
<dbReference type="PANTHER" id="PTHR13355:SF9">
    <property type="entry name" value="ACETYLTRANSFERASE BSU40680-RELATED"/>
    <property type="match status" value="1"/>
</dbReference>
<comment type="caution">
    <text evidence="2">The sequence shown here is derived from an EMBL/GenBank/DDBJ whole genome shotgun (WGS) entry which is preliminary data.</text>
</comment>
<evidence type="ECO:0000313" key="3">
    <source>
        <dbReference type="Proteomes" id="UP000182762"/>
    </source>
</evidence>
<evidence type="ECO:0000259" key="1">
    <source>
        <dbReference type="PROSITE" id="PS51186"/>
    </source>
</evidence>
<dbReference type="Proteomes" id="UP000182762">
    <property type="component" value="Unassembled WGS sequence"/>
</dbReference>
<feature type="domain" description="N-acetyltransferase" evidence="1">
    <location>
        <begin position="1"/>
        <end position="144"/>
    </location>
</feature>
<dbReference type="InterPro" id="IPR039143">
    <property type="entry name" value="GNPNAT1-like"/>
</dbReference>
<protein>
    <submittedName>
        <fullName evidence="2">Predicted N-acyltransferase, GNAT family</fullName>
    </submittedName>
</protein>
<proteinExistence type="predicted"/>
<dbReference type="CDD" id="cd04301">
    <property type="entry name" value="NAT_SF"/>
    <property type="match status" value="1"/>
</dbReference>
<dbReference type="InterPro" id="IPR016181">
    <property type="entry name" value="Acyl_CoA_acyltransferase"/>
</dbReference>
<dbReference type="PANTHER" id="PTHR13355">
    <property type="entry name" value="GLUCOSAMINE 6-PHOSPHATE N-ACETYLTRANSFERASE"/>
    <property type="match status" value="1"/>
</dbReference>
<dbReference type="GeneID" id="93711998"/>
<dbReference type="SUPFAM" id="SSF55729">
    <property type="entry name" value="Acyl-CoA N-acyltransferases (Nat)"/>
    <property type="match status" value="1"/>
</dbReference>
<dbReference type="RefSeq" id="WP_061805744.1">
    <property type="nucleotide sequence ID" value="NZ_FOXX01000009.1"/>
</dbReference>